<evidence type="ECO:0000256" key="1">
    <source>
        <dbReference type="SAM" id="MobiDB-lite"/>
    </source>
</evidence>
<keyword evidence="2" id="KW-0812">Transmembrane</keyword>
<accession>A0A0N5CGB4</accession>
<evidence type="ECO:0000313" key="4">
    <source>
        <dbReference type="WBParaSite" id="SPAL_0001689300.1"/>
    </source>
</evidence>
<name>A0A0N5CGB4_STREA</name>
<evidence type="ECO:0000313" key="3">
    <source>
        <dbReference type="Proteomes" id="UP000046392"/>
    </source>
</evidence>
<feature type="region of interest" description="Disordered" evidence="1">
    <location>
        <begin position="635"/>
        <end position="657"/>
    </location>
</feature>
<organism evidence="3 4">
    <name type="scientific">Strongyloides papillosus</name>
    <name type="common">Intestinal threadworm</name>
    <dbReference type="NCBI Taxonomy" id="174720"/>
    <lineage>
        <taxon>Eukaryota</taxon>
        <taxon>Metazoa</taxon>
        <taxon>Ecdysozoa</taxon>
        <taxon>Nematoda</taxon>
        <taxon>Chromadorea</taxon>
        <taxon>Rhabditida</taxon>
        <taxon>Tylenchina</taxon>
        <taxon>Panagrolaimomorpha</taxon>
        <taxon>Strongyloidoidea</taxon>
        <taxon>Strongyloididae</taxon>
        <taxon>Strongyloides</taxon>
    </lineage>
</organism>
<proteinExistence type="predicted"/>
<keyword evidence="2" id="KW-0472">Membrane</keyword>
<sequence length="657" mass="75391">MIKSLYIHLIFIIHACILFRLIISHELFRAEDYRLEYYRNSGGEKFYWKHFFGTKLYHKEFITIEYHLTTSVILYKIFLTKDFLTGERYDSELRISIRNVVNDSEITPHLKPREYNIGNKKFSKNENFLTCNLFKCHIGLIYICPPDEKHCSHHSKGINLFYIGFEKSSEYNNLVLKLITKNNNNKYMFTVVVCPGKNWLPLYSSSEYIIAGGNYLTTLKFKDTQKDNIVRFVYCHEKGVSTFTMCGYLKQRFMPSINVGYQCDEYNKEETSRTHNKNEKETYMVSPSSDKLMCNHVNISDSSSLVIGVLPPGNNYGNVSAFKVNVINNKTNLYYGHRLHCLNIDDVYVHYELAENFLGYAINYEAKCKIPTLNATLSLKINGTVQEFENKTENNSGGMKIYAFDRRKIKDVPVGCHPVPDDMKHPALNDFYGLLYSTSLLMFDEASEKHIEVNNIQNLVSDRKYKCTLIIKGSNSKVEKLSYIKETEFIINLVGENSNNYIIWIIFAVFIIVIILLVAGVIILKKLQLKKKKSNEDLSTSSSTSPAQSKSSTQILKVVNTSILKKKVDVNTDMTKKVVTKNSNANNKLTNFKQKVVGKNSNINFAKQTENTPKKIVAKNSNLTFTNQAKNATKKVAEKNTNQKNVGNKGDSVFKLK</sequence>
<dbReference type="AlphaFoldDB" id="A0A0N5CGB4"/>
<feature type="transmembrane region" description="Helical" evidence="2">
    <location>
        <begin position="5"/>
        <end position="23"/>
    </location>
</feature>
<evidence type="ECO:0000256" key="2">
    <source>
        <dbReference type="SAM" id="Phobius"/>
    </source>
</evidence>
<keyword evidence="2" id="KW-1133">Transmembrane helix</keyword>
<dbReference type="Proteomes" id="UP000046392">
    <property type="component" value="Unplaced"/>
</dbReference>
<feature type="transmembrane region" description="Helical" evidence="2">
    <location>
        <begin position="501"/>
        <end position="524"/>
    </location>
</feature>
<protein>
    <submittedName>
        <fullName evidence="4">EGF-like domain-containing protein</fullName>
    </submittedName>
</protein>
<keyword evidence="3" id="KW-1185">Reference proteome</keyword>
<reference evidence="4" key="1">
    <citation type="submission" date="2017-02" db="UniProtKB">
        <authorList>
            <consortium name="WormBaseParasite"/>
        </authorList>
    </citation>
    <scope>IDENTIFICATION</scope>
</reference>
<dbReference type="WBParaSite" id="SPAL_0001689300.1">
    <property type="protein sequence ID" value="SPAL_0001689300.1"/>
    <property type="gene ID" value="SPAL_0001689300"/>
</dbReference>